<dbReference type="AlphaFoldDB" id="A0A2U2B3T1"/>
<evidence type="ECO:0000313" key="3">
    <source>
        <dbReference type="Proteomes" id="UP000244956"/>
    </source>
</evidence>
<sequence>MSKIQKEWATEKLKKLRSVSVNYSIQEKEKIKFIYLRNLLEKLPKLEIDKDDILIKEIAVLIDKLPPYNFEELDYKSYLSKFNDLEYLVKKRLNLIPHNKHNIKSIDTFSIERIVGYIFIGIIVSFSILFFKRTILIIALAVPLSIVVSKMIDIYLYKKAKKDNRVI</sequence>
<comment type="caution">
    <text evidence="2">The sequence shown here is derived from an EMBL/GenBank/DDBJ whole genome shotgun (WGS) entry which is preliminary data.</text>
</comment>
<organism evidence="2 3">
    <name type="scientific">Marinilabilia rubra</name>
    <dbReference type="NCBI Taxonomy" id="2162893"/>
    <lineage>
        <taxon>Bacteria</taxon>
        <taxon>Pseudomonadati</taxon>
        <taxon>Bacteroidota</taxon>
        <taxon>Bacteroidia</taxon>
        <taxon>Marinilabiliales</taxon>
        <taxon>Marinilabiliaceae</taxon>
        <taxon>Marinilabilia</taxon>
    </lineage>
</organism>
<accession>A0A2U2B3T1</accession>
<evidence type="ECO:0000313" key="2">
    <source>
        <dbReference type="EMBL" id="PWD97723.1"/>
    </source>
</evidence>
<name>A0A2U2B3T1_9BACT</name>
<feature type="transmembrane region" description="Helical" evidence="1">
    <location>
        <begin position="137"/>
        <end position="157"/>
    </location>
</feature>
<feature type="transmembrane region" description="Helical" evidence="1">
    <location>
        <begin position="114"/>
        <end position="131"/>
    </location>
</feature>
<dbReference type="RefSeq" id="WP_109266140.1">
    <property type="nucleotide sequence ID" value="NZ_QEWP01000027.1"/>
</dbReference>
<reference evidence="2 3" key="1">
    <citation type="submission" date="2018-05" db="EMBL/GenBank/DDBJ databases">
        <title>Marinilabilia rubrum sp. nov., isolated from saltern sediment.</title>
        <authorList>
            <person name="Zhang R."/>
        </authorList>
    </citation>
    <scope>NUCLEOTIDE SEQUENCE [LARGE SCALE GENOMIC DNA]</scope>
    <source>
        <strain evidence="2 3">WTE16</strain>
    </source>
</reference>
<dbReference type="Proteomes" id="UP000244956">
    <property type="component" value="Unassembled WGS sequence"/>
</dbReference>
<keyword evidence="1" id="KW-0472">Membrane</keyword>
<gene>
    <name evidence="2" type="ORF">DDZ16_19410</name>
</gene>
<keyword evidence="1" id="KW-1133">Transmembrane helix</keyword>
<evidence type="ECO:0000256" key="1">
    <source>
        <dbReference type="SAM" id="Phobius"/>
    </source>
</evidence>
<keyword evidence="3" id="KW-1185">Reference proteome</keyword>
<dbReference type="EMBL" id="QEWP01000027">
    <property type="protein sequence ID" value="PWD97723.1"/>
    <property type="molecule type" value="Genomic_DNA"/>
</dbReference>
<keyword evidence="1" id="KW-0812">Transmembrane</keyword>
<proteinExistence type="predicted"/>
<protein>
    <submittedName>
        <fullName evidence="2">Uncharacterized protein</fullName>
    </submittedName>
</protein>